<comment type="caution">
    <text evidence="1">The sequence shown here is derived from an EMBL/GenBank/DDBJ whole genome shotgun (WGS) entry which is preliminary data.</text>
</comment>
<organism evidence="1 2">
    <name type="scientific">Reinekea thalattae</name>
    <dbReference type="NCBI Taxonomy" id="2593301"/>
    <lineage>
        <taxon>Bacteria</taxon>
        <taxon>Pseudomonadati</taxon>
        <taxon>Pseudomonadota</taxon>
        <taxon>Gammaproteobacteria</taxon>
        <taxon>Oceanospirillales</taxon>
        <taxon>Saccharospirillaceae</taxon>
        <taxon>Reinekea</taxon>
    </lineage>
</organism>
<proteinExistence type="predicted"/>
<reference evidence="1 2" key="1">
    <citation type="submission" date="2019-07" db="EMBL/GenBank/DDBJ databases">
        <title>Reinekea sp. strain SSH23 genome sequencing and assembly.</title>
        <authorList>
            <person name="Kim I."/>
        </authorList>
    </citation>
    <scope>NUCLEOTIDE SEQUENCE [LARGE SCALE GENOMIC DNA]</scope>
    <source>
        <strain evidence="1 2">SSH23</strain>
    </source>
</reference>
<evidence type="ECO:0000313" key="1">
    <source>
        <dbReference type="EMBL" id="TXR52055.1"/>
    </source>
</evidence>
<sequence>MGDQLSLLKKYVEQFISDQQVVIDGFDYWLFISAEDKARLELEKARLSAFKSVFEMIERLEEGQGLFDMYIFRELGI</sequence>
<protein>
    <submittedName>
        <fullName evidence="1">Uncharacterized protein</fullName>
    </submittedName>
</protein>
<dbReference type="EMBL" id="VKAD01000002">
    <property type="protein sequence ID" value="TXR52055.1"/>
    <property type="molecule type" value="Genomic_DNA"/>
</dbReference>
<gene>
    <name evidence="1" type="ORF">FME95_11610</name>
</gene>
<accession>A0A5C8Z1U9</accession>
<dbReference type="RefSeq" id="WP_147714651.1">
    <property type="nucleotide sequence ID" value="NZ_VKAD01000002.1"/>
</dbReference>
<dbReference type="AlphaFoldDB" id="A0A5C8Z1U9"/>
<dbReference type="Proteomes" id="UP000321764">
    <property type="component" value="Unassembled WGS sequence"/>
</dbReference>
<name>A0A5C8Z1U9_9GAMM</name>
<keyword evidence="2" id="KW-1185">Reference proteome</keyword>
<evidence type="ECO:0000313" key="2">
    <source>
        <dbReference type="Proteomes" id="UP000321764"/>
    </source>
</evidence>